<name>A0A1D7TK13_9BACT</name>
<gene>
    <name evidence="2" type="ORF">SHALO_1568</name>
</gene>
<sequence>MECDISNISMPGDAGIKDIFSMCKSIAIIGLSPDPTKDSHKVARYLQECGFKIYPIYPKEEMILGETVYRTLLEIPDKVDMVNMFRKPEIADSLIEEVLKKGDVKVFWLQLGIVNNQACAKAHENGLIAVQNRCTKVEYERLMK</sequence>
<dbReference type="AlphaFoldDB" id="A0A1D7TK13"/>
<dbReference type="KEGG" id="shal:SHALO_1568"/>
<dbReference type="InterPro" id="IPR036291">
    <property type="entry name" value="NAD(P)-bd_dom_sf"/>
</dbReference>
<protein>
    <submittedName>
        <fullName evidence="2">Putative CoA-binding protein, YccU-like</fullName>
    </submittedName>
</protein>
<evidence type="ECO:0000313" key="2">
    <source>
        <dbReference type="EMBL" id="AOO65341.1"/>
    </source>
</evidence>
<dbReference type="RefSeq" id="WP_069478054.1">
    <property type="nucleotide sequence ID" value="NZ_CP017111.1"/>
</dbReference>
<dbReference type="Proteomes" id="UP000094609">
    <property type="component" value="Chromosome"/>
</dbReference>
<keyword evidence="3" id="KW-1185">Reference proteome</keyword>
<dbReference type="PATRIC" id="fig|1193502.14.peg.1592"/>
<dbReference type="STRING" id="1193502.SHALO_1568"/>
<dbReference type="Pfam" id="PF13380">
    <property type="entry name" value="CoA_binding_2"/>
    <property type="match status" value="1"/>
</dbReference>
<evidence type="ECO:0000313" key="3">
    <source>
        <dbReference type="Proteomes" id="UP000094609"/>
    </source>
</evidence>
<evidence type="ECO:0000259" key="1">
    <source>
        <dbReference type="SMART" id="SM00881"/>
    </source>
</evidence>
<proteinExistence type="predicted"/>
<feature type="domain" description="CoA-binding" evidence="1">
    <location>
        <begin position="19"/>
        <end position="113"/>
    </location>
</feature>
<dbReference type="SMART" id="SM00881">
    <property type="entry name" value="CoA_binding"/>
    <property type="match status" value="1"/>
</dbReference>
<dbReference type="Gene3D" id="3.40.50.720">
    <property type="entry name" value="NAD(P)-binding Rossmann-like Domain"/>
    <property type="match status" value="1"/>
</dbReference>
<accession>A0A1D7TK13</accession>
<organism evidence="2 3">
    <name type="scientific">Sulfurospirillum halorespirans DSM 13726</name>
    <dbReference type="NCBI Taxonomy" id="1193502"/>
    <lineage>
        <taxon>Bacteria</taxon>
        <taxon>Pseudomonadati</taxon>
        <taxon>Campylobacterota</taxon>
        <taxon>Epsilonproteobacteria</taxon>
        <taxon>Campylobacterales</taxon>
        <taxon>Sulfurospirillaceae</taxon>
        <taxon>Sulfurospirillum</taxon>
    </lineage>
</organism>
<dbReference type="PANTHER" id="PTHR33303">
    <property type="entry name" value="CYTOPLASMIC PROTEIN-RELATED"/>
    <property type="match status" value="1"/>
</dbReference>
<dbReference type="InterPro" id="IPR003781">
    <property type="entry name" value="CoA-bd"/>
</dbReference>
<dbReference type="EMBL" id="CP017111">
    <property type="protein sequence ID" value="AOO65341.1"/>
    <property type="molecule type" value="Genomic_DNA"/>
</dbReference>
<reference evidence="3" key="1">
    <citation type="submission" date="2016-08" db="EMBL/GenBank/DDBJ databases">
        <title>Complete genome sequence of the organohalide-respiring Epsilonproteobacterium Sulfurospirillum halorespirans.</title>
        <authorList>
            <person name="Goris T."/>
            <person name="Zimmermann J."/>
            <person name="Schenz B."/>
            <person name="Lemos M."/>
            <person name="Hackermueller J."/>
            <person name="Diekert G."/>
        </authorList>
    </citation>
    <scope>NUCLEOTIDE SEQUENCE [LARGE SCALE GENOMIC DNA]</scope>
    <source>
        <strain>DSM 13726</strain>
        <strain evidence="3">PCE-M2</strain>
    </source>
</reference>
<dbReference type="SUPFAM" id="SSF51735">
    <property type="entry name" value="NAD(P)-binding Rossmann-fold domains"/>
    <property type="match status" value="1"/>
</dbReference>
<dbReference type="PANTHER" id="PTHR33303:SF2">
    <property type="entry name" value="COA-BINDING DOMAIN-CONTAINING PROTEIN"/>
    <property type="match status" value="1"/>
</dbReference>